<evidence type="ECO:0000256" key="1">
    <source>
        <dbReference type="ARBA" id="ARBA00012468"/>
    </source>
</evidence>
<keyword evidence="4" id="KW-0479">Metal-binding</keyword>
<keyword evidence="2" id="KW-0104">Cadmium</keyword>
<accession>A0A218W6G2</accession>
<evidence type="ECO:0000313" key="7">
    <source>
        <dbReference type="EMBL" id="OWM68088.1"/>
    </source>
</evidence>
<dbReference type="GO" id="GO:0098849">
    <property type="term" value="P:cellular detoxification of cadmium ion"/>
    <property type="evidence" value="ECO:0007669"/>
    <property type="project" value="TreeGrafter"/>
</dbReference>
<dbReference type="PANTHER" id="PTHR33447">
    <property type="entry name" value="GLUTATHIONE GAMMA-GLUTAMYLCYSTEINYLTRANSFERASE"/>
    <property type="match status" value="1"/>
</dbReference>
<dbReference type="PANTHER" id="PTHR33447:SF2">
    <property type="entry name" value="GLUTATHIONE GAMMA-GLUTAMYLCYSTEINYLTRANSFERASE"/>
    <property type="match status" value="1"/>
</dbReference>
<evidence type="ECO:0000256" key="2">
    <source>
        <dbReference type="ARBA" id="ARBA00022539"/>
    </source>
</evidence>
<dbReference type="InterPro" id="IPR007719">
    <property type="entry name" value="PCS_N"/>
</dbReference>
<dbReference type="EC" id="2.3.2.15" evidence="1"/>
<evidence type="ECO:0000256" key="5">
    <source>
        <dbReference type="ARBA" id="ARBA00023315"/>
    </source>
</evidence>
<name>A0A218W6G2_PUNGR</name>
<dbReference type="AlphaFoldDB" id="A0A218W6G2"/>
<protein>
    <recommendedName>
        <fullName evidence="1">glutathione gamma-glutamylcysteinyltransferase</fullName>
        <ecNumber evidence="1">2.3.2.15</ecNumber>
    </recommendedName>
</protein>
<comment type="caution">
    <text evidence="7">The sequence shown here is derived from an EMBL/GenBank/DDBJ whole genome shotgun (WGS) entry which is preliminary data.</text>
</comment>
<dbReference type="SUPFAM" id="SSF54001">
    <property type="entry name" value="Cysteine proteinases"/>
    <property type="match status" value="1"/>
</dbReference>
<dbReference type="Pfam" id="PF05023">
    <property type="entry name" value="Phytochelatin"/>
    <property type="match status" value="1"/>
</dbReference>
<keyword evidence="3" id="KW-0808">Transferase</keyword>
<evidence type="ECO:0000256" key="3">
    <source>
        <dbReference type="ARBA" id="ARBA00022679"/>
    </source>
</evidence>
<dbReference type="GO" id="GO:0010273">
    <property type="term" value="P:detoxification of copper ion"/>
    <property type="evidence" value="ECO:0007669"/>
    <property type="project" value="TreeGrafter"/>
</dbReference>
<dbReference type="InterPro" id="IPR038765">
    <property type="entry name" value="Papain-like_cys_pep_sf"/>
</dbReference>
<evidence type="ECO:0000313" key="8">
    <source>
        <dbReference type="Proteomes" id="UP000197138"/>
    </source>
</evidence>
<evidence type="ECO:0000256" key="4">
    <source>
        <dbReference type="ARBA" id="ARBA00022723"/>
    </source>
</evidence>
<dbReference type="PROSITE" id="PS51443">
    <property type="entry name" value="PCS"/>
    <property type="match status" value="1"/>
</dbReference>
<dbReference type="InterPro" id="IPR040409">
    <property type="entry name" value="PCS-like"/>
</dbReference>
<feature type="domain" description="Peptidase C83" evidence="6">
    <location>
        <begin position="1"/>
        <end position="244"/>
    </location>
</feature>
<sequence>MAMAGLYRRVLPSPPAVDFSSDEGKKLFIEAIQAGTMEGFYKLISNFQTQLEPAYCGLATLSMVLNALSIDPKIRWRGPWRWFDESMLDCCEPLEKVKAEGISLGKVACLAQCAGAEVQAFRTSETTLDRFMMILRPRRERGLLYNLYANAKKSLQSCKNESWIGIAKYLMDDIPRLLKSEHVKDIRRLIGVICESLPPDFEKYIHWIVEVRRAEDAGTNKCREEKGRLDVMDEVLKQVQETDLHQDVLEFLLSSSCCTRLPSSFNEEENLQKFVSSIRCKCAEILAGNIGCSGCSHCGETENCTKCISADDNNNNATTVLRETVAYGQNEEKVEMLIPFSQVKVEHRDSNDLGGNACIKLQPAGSNILTVLLLALPPETWSRVKNPELQQEMYGIFSTENLPPLLQEEVLHLRRQLYLLKKCQENNVVEDLSSPSV</sequence>
<proteinExistence type="predicted"/>
<dbReference type="GO" id="GO:0046938">
    <property type="term" value="P:phytochelatin biosynthetic process"/>
    <property type="evidence" value="ECO:0007669"/>
    <property type="project" value="InterPro"/>
</dbReference>
<gene>
    <name evidence="7" type="ORF">CDL15_Pgr016288</name>
</gene>
<dbReference type="GO" id="GO:0046872">
    <property type="term" value="F:metal ion binding"/>
    <property type="evidence" value="ECO:0007669"/>
    <property type="project" value="UniProtKB-KW"/>
</dbReference>
<dbReference type="Pfam" id="PF09328">
    <property type="entry name" value="Phytochelatin_C"/>
    <property type="match status" value="1"/>
</dbReference>
<dbReference type="InterPro" id="IPR038156">
    <property type="entry name" value="PCS_N_sf"/>
</dbReference>
<keyword evidence="5" id="KW-0012">Acyltransferase</keyword>
<reference evidence="8" key="1">
    <citation type="journal article" date="2017" name="Plant J.">
        <title>The pomegranate (Punica granatum L.) genome and the genomics of punicalagin biosynthesis.</title>
        <authorList>
            <person name="Qin G."/>
            <person name="Xu C."/>
            <person name="Ming R."/>
            <person name="Tang H."/>
            <person name="Guyot R."/>
            <person name="Kramer E.M."/>
            <person name="Hu Y."/>
            <person name="Yi X."/>
            <person name="Qi Y."/>
            <person name="Xu X."/>
            <person name="Gao Z."/>
            <person name="Pan H."/>
            <person name="Jian J."/>
            <person name="Tian Y."/>
            <person name="Yue Z."/>
            <person name="Xu Y."/>
        </authorList>
    </citation>
    <scope>NUCLEOTIDE SEQUENCE [LARGE SCALE GENOMIC DNA]</scope>
    <source>
        <strain evidence="8">cv. Dabenzi</strain>
    </source>
</reference>
<dbReference type="Gene3D" id="3.90.70.30">
    <property type="entry name" value="Phytochelatin synthase, N-terminal domain"/>
    <property type="match status" value="1"/>
</dbReference>
<dbReference type="Proteomes" id="UP000197138">
    <property type="component" value="Unassembled WGS sequence"/>
</dbReference>
<evidence type="ECO:0000259" key="6">
    <source>
        <dbReference type="PROSITE" id="PS51443"/>
    </source>
</evidence>
<dbReference type="InterPro" id="IPR015407">
    <property type="entry name" value="Phytochelatin_synthase_C"/>
</dbReference>
<organism evidence="7 8">
    <name type="scientific">Punica granatum</name>
    <name type="common">Pomegranate</name>
    <dbReference type="NCBI Taxonomy" id="22663"/>
    <lineage>
        <taxon>Eukaryota</taxon>
        <taxon>Viridiplantae</taxon>
        <taxon>Streptophyta</taxon>
        <taxon>Embryophyta</taxon>
        <taxon>Tracheophyta</taxon>
        <taxon>Spermatophyta</taxon>
        <taxon>Magnoliopsida</taxon>
        <taxon>eudicotyledons</taxon>
        <taxon>Gunneridae</taxon>
        <taxon>Pentapetalae</taxon>
        <taxon>rosids</taxon>
        <taxon>malvids</taxon>
        <taxon>Myrtales</taxon>
        <taxon>Lythraceae</taxon>
        <taxon>Punica</taxon>
    </lineage>
</organism>
<dbReference type="EMBL" id="MTKT01005171">
    <property type="protein sequence ID" value="OWM68088.1"/>
    <property type="molecule type" value="Genomic_DNA"/>
</dbReference>
<dbReference type="GO" id="GO:0016756">
    <property type="term" value="F:glutathione gamma-glutamylcysteinyltransferase activity"/>
    <property type="evidence" value="ECO:0007669"/>
    <property type="project" value="UniProtKB-EC"/>
</dbReference>